<comment type="similarity">
    <text evidence="2">Belongs to the Toll-like receptor family.</text>
</comment>
<dbReference type="PANTHER" id="PTHR24365:SF527">
    <property type="entry name" value="TOLL-LIKE RECEPTOR 11"/>
    <property type="match status" value="1"/>
</dbReference>
<dbReference type="SMART" id="SM00255">
    <property type="entry name" value="TIR"/>
    <property type="match status" value="1"/>
</dbReference>
<keyword evidence="3" id="KW-0399">Innate immunity</keyword>
<dbReference type="GO" id="GO:0038023">
    <property type="term" value="F:signaling receptor activity"/>
    <property type="evidence" value="ECO:0007669"/>
    <property type="project" value="TreeGrafter"/>
</dbReference>
<evidence type="ECO:0000256" key="1">
    <source>
        <dbReference type="ARBA" id="ARBA00004479"/>
    </source>
</evidence>
<dbReference type="InterPro" id="IPR003591">
    <property type="entry name" value="Leu-rich_rpt_typical-subtyp"/>
</dbReference>
<keyword evidence="10" id="KW-0520">NAD</keyword>
<evidence type="ECO:0000256" key="5">
    <source>
        <dbReference type="ARBA" id="ARBA00022692"/>
    </source>
</evidence>
<dbReference type="InParanoid" id="A0A6P3FCW3"/>
<dbReference type="InterPro" id="IPR035897">
    <property type="entry name" value="Toll_tir_struct_dom_sf"/>
</dbReference>
<proteinExistence type="inferred from homology"/>
<dbReference type="SMART" id="SM00369">
    <property type="entry name" value="LRR_TYP"/>
    <property type="match status" value="6"/>
</dbReference>
<dbReference type="FunCoup" id="A0A6P3FCW3">
    <property type="interactions" value="29"/>
</dbReference>
<dbReference type="GO" id="GO:0007165">
    <property type="term" value="P:signal transduction"/>
    <property type="evidence" value="ECO:0007669"/>
    <property type="project" value="InterPro"/>
</dbReference>
<evidence type="ECO:0000256" key="12">
    <source>
        <dbReference type="ARBA" id="ARBA00023170"/>
    </source>
</evidence>
<accession>A0A6P3FCW3</accession>
<keyword evidence="14" id="KW-0395">Inflammatory response</keyword>
<dbReference type="GO" id="GO:0006954">
    <property type="term" value="P:inflammatory response"/>
    <property type="evidence" value="ECO:0007669"/>
    <property type="project" value="UniProtKB-KW"/>
</dbReference>
<evidence type="ECO:0000256" key="14">
    <source>
        <dbReference type="ARBA" id="ARBA00023198"/>
    </source>
</evidence>
<dbReference type="AlphaFoldDB" id="A0A6P3FCW3"/>
<evidence type="ECO:0000259" key="16">
    <source>
        <dbReference type="PROSITE" id="PS50104"/>
    </source>
</evidence>
<evidence type="ECO:0000256" key="11">
    <source>
        <dbReference type="ARBA" id="ARBA00023136"/>
    </source>
</evidence>
<dbReference type="GO" id="GO:0005886">
    <property type="term" value="C:plasma membrane"/>
    <property type="evidence" value="ECO:0007669"/>
    <property type="project" value="TreeGrafter"/>
</dbReference>
<evidence type="ECO:0000256" key="8">
    <source>
        <dbReference type="ARBA" id="ARBA00022859"/>
    </source>
</evidence>
<dbReference type="PROSITE" id="PS51450">
    <property type="entry name" value="LRR"/>
    <property type="match status" value="1"/>
</dbReference>
<dbReference type="InterPro" id="IPR032675">
    <property type="entry name" value="LRR_dom_sf"/>
</dbReference>
<feature type="signal peptide" evidence="15">
    <location>
        <begin position="1"/>
        <end position="28"/>
    </location>
</feature>
<gene>
    <name evidence="18" type="primary">LOC101582266</name>
</gene>
<keyword evidence="5" id="KW-0812">Transmembrane</keyword>
<protein>
    <submittedName>
        <fullName evidence="18">Toll-like receptor 11 isoform X2</fullName>
    </submittedName>
</protein>
<keyword evidence="17" id="KW-1185">Reference proteome</keyword>
<dbReference type="RefSeq" id="XP_004644073.2">
    <property type="nucleotide sequence ID" value="XM_004644016.2"/>
</dbReference>
<dbReference type="PANTHER" id="PTHR24365">
    <property type="entry name" value="TOLL-LIKE RECEPTOR"/>
    <property type="match status" value="1"/>
</dbReference>
<dbReference type="Gene3D" id="3.40.50.10140">
    <property type="entry name" value="Toll/interleukin-1 receptor homology (TIR) domain"/>
    <property type="match status" value="1"/>
</dbReference>
<dbReference type="FunFam" id="3.80.10.10:FF:000832">
    <property type="entry name" value="Toll-like receptor 11"/>
    <property type="match status" value="1"/>
</dbReference>
<dbReference type="PROSITE" id="PS50104">
    <property type="entry name" value="TIR"/>
    <property type="match status" value="1"/>
</dbReference>
<dbReference type="Proteomes" id="UP000515203">
    <property type="component" value="Unplaced"/>
</dbReference>
<dbReference type="GO" id="GO:0045087">
    <property type="term" value="P:innate immune response"/>
    <property type="evidence" value="ECO:0007669"/>
    <property type="project" value="UniProtKB-KW"/>
</dbReference>
<keyword evidence="13" id="KW-0325">Glycoprotein</keyword>
<sequence>MPRMEISVFSALLPLLLLAFVNHGLSWAWTAPDCNIGDSSLLANLSYYTPICSLVPGLYLFASCSNIKDVIQTLRAVPHDREALCLQGMVPILPPNAFANFFSLKLLRLQLGNLKVTSKTFQGLDQLQHLHFEHHAPCCMGLFLPSDALEALISLNDLSFQGYCLNYSQNIQLPISLTCLTLRHSCLTKLQELQEIFSNLVPGSSNSVSPRSLVSFLEVLDLSSNLQLNQAGDGALHSLQLHSLRLDSTPLSSIGLLGSGLLQLGFLSLVGTGVKKMPGNVVRYFALHALDLGRNQIQDIWDPDLTNYHSLELLSLHDNGLQSLPIKFLSALPQLQRLNLSMNNLGSTLVLPEGLVSAKLKVLDLSYNEFCNLPYGAFSFLPQLQELWLGGNNISNLMNGTLEGLMWLKTLDLSWNQIKVLNPGWLSSLPSLTSLNLLGTYLEHISGKQLQGPHKLRHLLLGSHDMLDIYPPWPPELLSLEVRAEGVIQFIVHNEEPFLFLENLTLQTSNILFHTTVSDNTTVYFPSLYHLTLRGISSYVFSSHQPQKFFSQLPRLEHLHFWSDHMDTDNMCLLSMPRLQVLELGDLNFLSEFSLVKLEMLLKQVPQLQVLALSHLNPGTLSMSTFKDLGHLRLLLLNSEYSLGLDSSLQELIPQMPQYVYFSDVTFTCQCKSSWVGPWATQAPNTFVYGLEKSICMANTSDYSRTPFVSFLSDHCPHDPEFWVFLISFNLILLMSTLALFGCPKWYWLHYLQNLFHSWWWKLCGRGPRRQLYYDVFISYCQQDKAWVLKELVPALEKPPPIGEGLKLCLPDRDFGLGWDRMDATVASMETSRAILCVLSCQALKSTWCNLELRLATYHLVARPAVARLLLLFLETIDRQKLCSYHRLTRWLQKEDYFDFHQGMEEWDFFCEQLQRRLREAGQERED</sequence>
<dbReference type="SUPFAM" id="SSF52058">
    <property type="entry name" value="L domain-like"/>
    <property type="match status" value="3"/>
</dbReference>
<dbReference type="SUPFAM" id="SSF52200">
    <property type="entry name" value="Toll/Interleukin receptor TIR domain"/>
    <property type="match status" value="1"/>
</dbReference>
<evidence type="ECO:0000256" key="3">
    <source>
        <dbReference type="ARBA" id="ARBA00022588"/>
    </source>
</evidence>
<keyword evidence="9" id="KW-1133">Transmembrane helix</keyword>
<dbReference type="Gene3D" id="3.80.10.10">
    <property type="entry name" value="Ribonuclease Inhibitor"/>
    <property type="match status" value="3"/>
</dbReference>
<dbReference type="InterPro" id="IPR001611">
    <property type="entry name" value="Leu-rich_rpt"/>
</dbReference>
<keyword evidence="11" id="KW-0472">Membrane</keyword>
<keyword evidence="8" id="KW-0391">Immunity</keyword>
<keyword evidence="6 15" id="KW-0732">Signal</keyword>
<dbReference type="InterPro" id="IPR000157">
    <property type="entry name" value="TIR_dom"/>
</dbReference>
<evidence type="ECO:0000313" key="18">
    <source>
        <dbReference type="RefSeq" id="XP_004644073.2"/>
    </source>
</evidence>
<evidence type="ECO:0000256" key="2">
    <source>
        <dbReference type="ARBA" id="ARBA00009634"/>
    </source>
</evidence>
<name>A0A6P3FCW3_OCTDE</name>
<evidence type="ECO:0000256" key="15">
    <source>
        <dbReference type="SAM" id="SignalP"/>
    </source>
</evidence>
<feature type="chain" id="PRO_5027952665" evidence="15">
    <location>
        <begin position="29"/>
        <end position="927"/>
    </location>
</feature>
<dbReference type="FunFam" id="3.80.10.10:FF:000730">
    <property type="entry name" value="Toll-like receptor 11"/>
    <property type="match status" value="1"/>
</dbReference>
<evidence type="ECO:0000256" key="7">
    <source>
        <dbReference type="ARBA" id="ARBA00022737"/>
    </source>
</evidence>
<organism evidence="17 18">
    <name type="scientific">Octodon degus</name>
    <name type="common">Degu</name>
    <name type="synonym">Sciurus degus</name>
    <dbReference type="NCBI Taxonomy" id="10160"/>
    <lineage>
        <taxon>Eukaryota</taxon>
        <taxon>Metazoa</taxon>
        <taxon>Chordata</taxon>
        <taxon>Craniata</taxon>
        <taxon>Vertebrata</taxon>
        <taxon>Euteleostomi</taxon>
        <taxon>Mammalia</taxon>
        <taxon>Eutheria</taxon>
        <taxon>Euarchontoglires</taxon>
        <taxon>Glires</taxon>
        <taxon>Rodentia</taxon>
        <taxon>Hystricomorpha</taxon>
        <taxon>Octodontidae</taxon>
        <taxon>Octodon</taxon>
    </lineage>
</organism>
<feature type="domain" description="TIR" evidence="16">
    <location>
        <begin position="772"/>
        <end position="922"/>
    </location>
</feature>
<dbReference type="GeneID" id="101582266"/>
<evidence type="ECO:0000256" key="6">
    <source>
        <dbReference type="ARBA" id="ARBA00022729"/>
    </source>
</evidence>
<evidence type="ECO:0000256" key="13">
    <source>
        <dbReference type="ARBA" id="ARBA00023180"/>
    </source>
</evidence>
<dbReference type="OrthoDB" id="1081807at2759"/>
<keyword evidence="4" id="KW-0433">Leucine-rich repeat</keyword>
<evidence type="ECO:0000256" key="4">
    <source>
        <dbReference type="ARBA" id="ARBA00022614"/>
    </source>
</evidence>
<dbReference type="Pfam" id="PF13855">
    <property type="entry name" value="LRR_8"/>
    <property type="match status" value="1"/>
</dbReference>
<keyword evidence="12" id="KW-0675">Receptor</keyword>
<evidence type="ECO:0000256" key="10">
    <source>
        <dbReference type="ARBA" id="ARBA00023027"/>
    </source>
</evidence>
<reference evidence="18" key="1">
    <citation type="submission" date="2025-08" db="UniProtKB">
        <authorList>
            <consortium name="RefSeq"/>
        </authorList>
    </citation>
    <scope>IDENTIFICATION</scope>
</reference>
<comment type="subcellular location">
    <subcellularLocation>
        <location evidence="1">Membrane</location>
        <topology evidence="1">Single-pass type I membrane protein</topology>
    </subcellularLocation>
</comment>
<dbReference type="Pfam" id="PF13676">
    <property type="entry name" value="TIR_2"/>
    <property type="match status" value="1"/>
</dbReference>
<evidence type="ECO:0000313" key="17">
    <source>
        <dbReference type="Proteomes" id="UP000515203"/>
    </source>
</evidence>
<evidence type="ECO:0000256" key="9">
    <source>
        <dbReference type="ARBA" id="ARBA00022989"/>
    </source>
</evidence>
<keyword evidence="7" id="KW-0677">Repeat</keyword>